<protein>
    <recommendedName>
        <fullName evidence="3">Fe2OG dioxygenase domain-containing protein</fullName>
    </recommendedName>
</protein>
<sequence length="457" mass="48587">MHAFLLFGLLRTGDWQRTRCRTALSIEPAPAGFVGDEDLEPGERCVNALWATDDGVLLAAGALVSHGNDFAVWLGDSSDPSVGPNRQLRGAIPLALKLLVTFLATFDSPATRLRAVPPPPPPRKRLADPLGGALSASSAALEAIGFCEGSDDDLLVLDDREAPTQLTTLALDGERDAVRALRLLGARRDWPLRDNDRCRLVPEALSPDEVEAFRTADVQLSDGEDSVDGLPEQHAMLEGALAERALEIGARIARRAHRHDLVPAAAFLRRYDSGDAAGRAALGPHFDARPTVATAVVDLDPAAYEGGGYFVQSHPHCSSRRLVPFAADGRDACLHNAELIHGVATVCGIRSSLVVWYNRRDGAEKEDDDPDVLFAKAATPPGNSLFLHRAAAAGSANAHALLGTLADARGADSSAIEHWTAAARAGHASAADALADALESDVWRELADVDPFARRQV</sequence>
<evidence type="ECO:0000313" key="1">
    <source>
        <dbReference type="EMBL" id="CAH0374350.1"/>
    </source>
</evidence>
<dbReference type="EMBL" id="CAKKNE010000004">
    <property type="protein sequence ID" value="CAH0374350.1"/>
    <property type="molecule type" value="Genomic_DNA"/>
</dbReference>
<evidence type="ECO:0008006" key="3">
    <source>
        <dbReference type="Google" id="ProtNLM"/>
    </source>
</evidence>
<evidence type="ECO:0000313" key="2">
    <source>
        <dbReference type="Proteomes" id="UP000789595"/>
    </source>
</evidence>
<proteinExistence type="predicted"/>
<name>A0A8J2X139_9STRA</name>
<dbReference type="Proteomes" id="UP000789595">
    <property type="component" value="Unassembled WGS sequence"/>
</dbReference>
<accession>A0A8J2X139</accession>
<gene>
    <name evidence="1" type="ORF">PECAL_4P16240</name>
</gene>
<keyword evidence="2" id="KW-1185">Reference proteome</keyword>
<comment type="caution">
    <text evidence="1">The sequence shown here is derived from an EMBL/GenBank/DDBJ whole genome shotgun (WGS) entry which is preliminary data.</text>
</comment>
<organism evidence="1 2">
    <name type="scientific">Pelagomonas calceolata</name>
    <dbReference type="NCBI Taxonomy" id="35677"/>
    <lineage>
        <taxon>Eukaryota</taxon>
        <taxon>Sar</taxon>
        <taxon>Stramenopiles</taxon>
        <taxon>Ochrophyta</taxon>
        <taxon>Pelagophyceae</taxon>
        <taxon>Pelagomonadales</taxon>
        <taxon>Pelagomonadaceae</taxon>
        <taxon>Pelagomonas</taxon>
    </lineage>
</organism>
<dbReference type="AlphaFoldDB" id="A0A8J2X139"/>
<reference evidence="1" key="1">
    <citation type="submission" date="2021-11" db="EMBL/GenBank/DDBJ databases">
        <authorList>
            <consortium name="Genoscope - CEA"/>
            <person name="William W."/>
        </authorList>
    </citation>
    <scope>NUCLEOTIDE SEQUENCE</scope>
</reference>